<dbReference type="Gene3D" id="2.60.40.10">
    <property type="entry name" value="Immunoglobulins"/>
    <property type="match status" value="1"/>
</dbReference>
<keyword evidence="6" id="KW-1185">Reference proteome</keyword>
<dbReference type="Pfam" id="PF25549">
    <property type="entry name" value="DUF7927"/>
    <property type="match status" value="6"/>
</dbReference>
<feature type="domain" description="DUF11" evidence="2">
    <location>
        <begin position="1259"/>
        <end position="1347"/>
    </location>
</feature>
<organism evidence="5 6">
    <name type="scientific">Microbacterium jejuense</name>
    <dbReference type="NCBI Taxonomy" id="1263637"/>
    <lineage>
        <taxon>Bacteria</taxon>
        <taxon>Bacillati</taxon>
        <taxon>Actinomycetota</taxon>
        <taxon>Actinomycetes</taxon>
        <taxon>Micrococcales</taxon>
        <taxon>Microbacteriaceae</taxon>
        <taxon>Microbacterium</taxon>
    </lineage>
</organism>
<dbReference type="PANTHER" id="PTHR34819">
    <property type="entry name" value="LARGE CYSTEINE-RICH PERIPLASMIC PROTEIN OMCB"/>
    <property type="match status" value="1"/>
</dbReference>
<dbReference type="InterPro" id="IPR001434">
    <property type="entry name" value="OmcB-like_DUF11"/>
</dbReference>
<evidence type="ECO:0000259" key="4">
    <source>
        <dbReference type="Pfam" id="PF25549"/>
    </source>
</evidence>
<feature type="transmembrane region" description="Helical" evidence="1">
    <location>
        <begin position="21"/>
        <end position="41"/>
    </location>
</feature>
<evidence type="ECO:0000313" key="5">
    <source>
        <dbReference type="EMBL" id="MBW9094856.1"/>
    </source>
</evidence>
<dbReference type="Pfam" id="PF24346">
    <property type="entry name" value="DUF7507"/>
    <property type="match status" value="1"/>
</dbReference>
<comment type="caution">
    <text evidence="5">The sequence shown here is derived from an EMBL/GenBank/DDBJ whole genome shotgun (WGS) entry which is preliminary data.</text>
</comment>
<dbReference type="InterPro" id="IPR051172">
    <property type="entry name" value="Chlamydia_OmcB"/>
</dbReference>
<feature type="transmembrane region" description="Helical" evidence="1">
    <location>
        <begin position="1893"/>
        <end position="1914"/>
    </location>
</feature>
<name>A0ABS7HRH1_9MICO</name>
<dbReference type="Pfam" id="PF01345">
    <property type="entry name" value="DUF11"/>
    <property type="match status" value="2"/>
</dbReference>
<feature type="domain" description="DUF11" evidence="2">
    <location>
        <begin position="580"/>
        <end position="687"/>
    </location>
</feature>
<dbReference type="Proteomes" id="UP001196843">
    <property type="component" value="Unassembled WGS sequence"/>
</dbReference>
<dbReference type="InterPro" id="IPR057687">
    <property type="entry name" value="DUF7927"/>
</dbReference>
<protein>
    <submittedName>
        <fullName evidence="5">DUF11 domain-containing protein</fullName>
    </submittedName>
</protein>
<keyword evidence="1" id="KW-0812">Transmembrane</keyword>
<feature type="domain" description="DUF7927" evidence="4">
    <location>
        <begin position="1125"/>
        <end position="1251"/>
    </location>
</feature>
<gene>
    <name evidence="5" type="ORF">JNB62_14280</name>
</gene>
<evidence type="ECO:0000259" key="2">
    <source>
        <dbReference type="Pfam" id="PF01345"/>
    </source>
</evidence>
<feature type="domain" description="DUF7927" evidence="4">
    <location>
        <begin position="1373"/>
        <end position="1490"/>
    </location>
</feature>
<dbReference type="EMBL" id="JAEUAW010000011">
    <property type="protein sequence ID" value="MBW9094856.1"/>
    <property type="molecule type" value="Genomic_DNA"/>
</dbReference>
<feature type="domain" description="DUF7927" evidence="4">
    <location>
        <begin position="1495"/>
        <end position="1621"/>
    </location>
</feature>
<dbReference type="NCBIfam" id="TIGR01451">
    <property type="entry name" value="B_ant_repeat"/>
    <property type="match status" value="7"/>
</dbReference>
<feature type="domain" description="DUF7927" evidence="4">
    <location>
        <begin position="998"/>
        <end position="1119"/>
    </location>
</feature>
<dbReference type="InterPro" id="IPR047589">
    <property type="entry name" value="DUF11_rpt"/>
</dbReference>
<keyword evidence="1" id="KW-1133">Transmembrane helix</keyword>
<proteinExistence type="predicted"/>
<feature type="domain" description="DUF7927" evidence="4">
    <location>
        <begin position="1756"/>
        <end position="1876"/>
    </location>
</feature>
<evidence type="ECO:0000256" key="1">
    <source>
        <dbReference type="SAM" id="Phobius"/>
    </source>
</evidence>
<sequence>MPEIPASPHPSTRSRVGRAPFLAAVMTAVTAVVLSVVPAVGAQAATVYEIDAAWADGTPSTVRNGDVVTGVWHVNLNDDAPAPDNDPVDDVTVTITAENGRFPAVPNLCLTRGVDPVSAVSEDGRTLTCNLGTRQEGTAVVLQAPIVVDGGTGSQVSAEGAIGGQTASLSPIEVVNVFGMDIRWNAGTSSIAQGTGFFETDFEWTLVTQVGSDPGPQTVTYDVSIVSPQGGAVQIAPQACTPFDIPLAATGHPWSGGSHPADQMTGFVDSCTIVPTGVPGQFRLTLSGIDYEPADPPTRDSAGNRLPVSEVAVASGSIWVRILTTQAGSAMLTSNAPVYTSVAGATAQDDPANNTESKSWTLLGTYSSGWGRGYTNSGGTTWDLTYRVSAGTEVGQYMDTGWQRWPDRPDTQPVGMCSALDTRYVTFDRVEWGNPGPAGVQGATIEYYTGSAPTLNPDSPSYDPDAFFCGDVGPEWSTTLPADPTQVRAVRVMMSQGQAEAYAKAASITPVVYVDIKPDTPAGTHVWSFMQSILDDANGLPYWTDASEILGPISPTPGWRYPYTYGYRDVLRVVSATPWVVKSVDRAVVSPGDPATYTLTYSANGAGAVPATVDGFQLVDTLPVGVTYVAGTASPEPVVSTNGSGQQVLTWTLDGVTTNADHALTYQAVADGSVTPGQALTNAVSASYGGITKSHSAQVTVATDGYTEIGKVADSPFIPNVDGEGTGEGSWTVTLRSFDPLPQEFTDTIDILPYVGDARGTDFAGSYELTGVDAAPGATVYYTTADPATLSDDPADASNGAAGDPAGSTAGWSTTFAADATAVRVIGPELAAGATQRFTVTIATEGVEGGDTLVNRAQARAEHTALVMRTSAPITVANYYSASLKKYVQDADGTWRDANDVTDYPTYRVGDEVPYRIVITNTGQGTLRDLRITDDRVPEGAFTVDELAPGDDEVHEYTMTVQGGDVVNTACASAAIPDDSGIAPTINCDPAGIEVVNYAVAKSSDPAAGTVLHPGDEVTYTVTVTQEGTAPAPAEFADDLAEVLDDADLTAGPTASIGTAAVVDGVLSWSGTVPVGGVATITYTVTVKDAAALASGGSYTLVNGVTSPGCPEAGCPPVEHPISAFDVVKSSDPADGANVEIGDTIEYTVTVSQRGEAAYQGATFVDDLSDVLDDATWNSDEAADGGTASFDPATQLLSWSGGLAVGEVVRITYSVTVTGAGDTHLHNVVTSDGCASQAACETEQYTATYTTVKSSDPASGSDVQVGDVITYTVTVTQSGEGRVVGQFFTDDLAGVLDDAAYNNDLSADAGTATFDPATGAISWSGELGPGDVAEVTYSVTVTAAGDTEIGNVVQSPGCETAAGCETTHQTGRYAVVKSSDPASRSDVQIGDTVAYTITVSQIGEAPVTDASFTDDLSDVLDDAEWSNDLESTAGMVGFLTPTVSWSGDLAVGQVVTVTYSVVVTGHGDKTLTNVVTSAGCSDEATCTTTHQTGAYTVSKSSDPAPGSDVAVGDAITYTVTVAQIGPGAVDGASFTDDLSAVLDDATWNGAVTASAGEASFDADAATLTWAGDLPAGAVVTVTYTVTVTGDGDMTLTNVVVPGENGECVPAADGNPECTTTHQTGRFEYSKMADPIHNSDVQAGDVVTYTVVVRQVGPAGVAASLTDDLSDVLDDADYNGDVTASAGEAGVDGTSLTWAGTLGVEESVTITYSVTVTGAGNTTLANVVTSPSPAGECVAAAGGTEGCRTVHKTGGYVFAKTADPVTGSTVHSGDIVTYTVTVTQRGEGAVTGATVSDDLSGVLDDASFNDDAAATAGSVTRDGDTLEWSGDLAVGQTATITYSVTVTAAGPAQLRNVVTSSDERAICDPAGTCTTEHDVPAPPPPALAITGGTISWAAGILSALLLLVGTAVLVLRRRREPTAR</sequence>
<accession>A0ABS7HRH1</accession>
<dbReference type="InterPro" id="IPR055354">
    <property type="entry name" value="DUF7507"/>
</dbReference>
<dbReference type="PANTHER" id="PTHR34819:SF3">
    <property type="entry name" value="CELL SURFACE PROTEIN"/>
    <property type="match status" value="1"/>
</dbReference>
<feature type="domain" description="DUF7507" evidence="3">
    <location>
        <begin position="907"/>
        <end position="979"/>
    </location>
</feature>
<dbReference type="InterPro" id="IPR013783">
    <property type="entry name" value="Ig-like_fold"/>
</dbReference>
<evidence type="ECO:0000313" key="6">
    <source>
        <dbReference type="Proteomes" id="UP001196843"/>
    </source>
</evidence>
<evidence type="ECO:0000259" key="3">
    <source>
        <dbReference type="Pfam" id="PF24346"/>
    </source>
</evidence>
<keyword evidence="1" id="KW-0472">Membrane</keyword>
<dbReference type="RefSeq" id="WP_220301559.1">
    <property type="nucleotide sequence ID" value="NZ_JAEUAW010000011.1"/>
</dbReference>
<feature type="domain" description="DUF7927" evidence="4">
    <location>
        <begin position="1627"/>
        <end position="1731"/>
    </location>
</feature>
<reference evidence="5 6" key="1">
    <citation type="journal article" date="2021" name="MBio">
        <title>Poor Competitiveness of Bradyrhizobium in Pigeon Pea Root Colonization in Indian Soils.</title>
        <authorList>
            <person name="Chalasani D."/>
            <person name="Basu A."/>
            <person name="Pullabhotla S.V.S.R.N."/>
            <person name="Jorrin B."/>
            <person name="Neal A.L."/>
            <person name="Poole P.S."/>
            <person name="Podile A.R."/>
            <person name="Tkacz A."/>
        </authorList>
    </citation>
    <scope>NUCLEOTIDE SEQUENCE [LARGE SCALE GENOMIC DNA]</scope>
    <source>
        <strain evidence="5 6">HU14</strain>
    </source>
</reference>